<dbReference type="InterPro" id="IPR001296">
    <property type="entry name" value="Glyco_trans_1"/>
</dbReference>
<dbReference type="CAZy" id="GT4">
    <property type="family name" value="Glycosyltransferase Family 4"/>
</dbReference>
<dbReference type="HOGENOM" id="CLU_009583_2_4_2"/>
<evidence type="ECO:0000259" key="2">
    <source>
        <dbReference type="Pfam" id="PF13439"/>
    </source>
</evidence>
<dbReference type="AlphaFoldDB" id="C6A087"/>
<dbReference type="PANTHER" id="PTHR45947:SF15">
    <property type="entry name" value="TEICHURONIC ACID BIOSYNTHESIS GLYCOSYLTRANSFERASE TUAC-RELATED"/>
    <property type="match status" value="1"/>
</dbReference>
<dbReference type="GO" id="GO:0016757">
    <property type="term" value="F:glycosyltransferase activity"/>
    <property type="evidence" value="ECO:0007669"/>
    <property type="project" value="InterPro"/>
</dbReference>
<dbReference type="InterPro" id="IPR050194">
    <property type="entry name" value="Glycosyltransferase_grp1"/>
</dbReference>
<keyword evidence="4" id="KW-1185">Reference proteome</keyword>
<dbReference type="RefSeq" id="WP_015850284.1">
    <property type="nucleotide sequence ID" value="NC_012883.1"/>
</dbReference>
<reference evidence="3 4" key="1">
    <citation type="journal article" date="2009" name="Appl. Environ. Microbiol.">
        <title>Metabolic versatility and indigenous origin of the archaeon Thermococcus sibiricus, isolated from a siberian oil reservoir, as revealed by genome analysis.</title>
        <authorList>
            <person name="Mardanov A.V."/>
            <person name="Ravin N.V."/>
            <person name="Svetlitchnyi V.A."/>
            <person name="Beletsky A.V."/>
            <person name="Miroshnichenko M.L."/>
            <person name="Bonch-Osmolovskaya E.A."/>
            <person name="Skryabin K.G."/>
        </authorList>
    </citation>
    <scope>NUCLEOTIDE SEQUENCE [LARGE SCALE GENOMIC DNA]</scope>
    <source>
        <strain evidence="4">DSM 12597 / MM 739</strain>
    </source>
</reference>
<keyword evidence="3" id="KW-0808">Transferase</keyword>
<name>C6A087_THESM</name>
<sequence length="386" mass="44330">MRNLLIITNSYPNKDNSFHGGVFVKEQVRYLENYFENVYVISPQPWGSNRNLRDYEYDNVRVYYPRFFHAPVEFFRKRLGDSFFKAALRIIKREKLEFDLIHAHFTWPSGYAAAKLSKEFSVPLVITGHGYDIYELPFRGREWFKKVKFALDSADHIVTVSKSNFTILTTKLDIPEDKISVIPNGFNSHKFRPMDKLLVREQLNLPRDKKIILNVANLVPVKGQSYLIEAMEKVVSHRKDVMLIIVGDGPLKKELEIQIKKLNLENYVMLAGAKPHSEILLWMNAADLFVLPSLSEGNPTVMFEALGVGLPFVGTAVGGVPEIITSEDYGLLCPPKDPKCLAEKILIALEKEWNREKIMNYADQYTWGNVVNQILEVYQCLLRGSP</sequence>
<organism evidence="3 4">
    <name type="scientific">Thermococcus sibiricus (strain DSM 12597 / MM 739)</name>
    <dbReference type="NCBI Taxonomy" id="604354"/>
    <lineage>
        <taxon>Archaea</taxon>
        <taxon>Methanobacteriati</taxon>
        <taxon>Methanobacteriota</taxon>
        <taxon>Thermococci</taxon>
        <taxon>Thermococcales</taxon>
        <taxon>Thermococcaceae</taxon>
        <taxon>Thermococcus</taxon>
    </lineage>
</organism>
<dbReference type="PANTHER" id="PTHR45947">
    <property type="entry name" value="SULFOQUINOVOSYL TRANSFERASE SQD2"/>
    <property type="match status" value="1"/>
</dbReference>
<feature type="domain" description="Glycosyl transferase family 1" evidence="1">
    <location>
        <begin position="199"/>
        <end position="363"/>
    </location>
</feature>
<dbReference type="Proteomes" id="UP000009079">
    <property type="component" value="Chromosome"/>
</dbReference>
<dbReference type="KEGG" id="tsi:TSIB_2021"/>
<dbReference type="GeneID" id="8097035"/>
<protein>
    <submittedName>
        <fullName evidence="3">Glycosyl transferase</fullName>
    </submittedName>
</protein>
<dbReference type="STRING" id="604354.TSIB_2021"/>
<accession>C6A087</accession>
<dbReference type="InterPro" id="IPR028098">
    <property type="entry name" value="Glyco_trans_4-like_N"/>
</dbReference>
<feature type="domain" description="Glycosyltransferase subfamily 4-like N-terminal" evidence="2">
    <location>
        <begin position="22"/>
        <end position="187"/>
    </location>
</feature>
<dbReference type="EMBL" id="CP001463">
    <property type="protein sequence ID" value="ACS91068.1"/>
    <property type="molecule type" value="Genomic_DNA"/>
</dbReference>
<evidence type="ECO:0000313" key="3">
    <source>
        <dbReference type="EMBL" id="ACS91068.1"/>
    </source>
</evidence>
<proteinExistence type="predicted"/>
<dbReference type="Pfam" id="PF00534">
    <property type="entry name" value="Glycos_transf_1"/>
    <property type="match status" value="1"/>
</dbReference>
<dbReference type="OrthoDB" id="132546at2157"/>
<dbReference type="SUPFAM" id="SSF53756">
    <property type="entry name" value="UDP-Glycosyltransferase/glycogen phosphorylase"/>
    <property type="match status" value="1"/>
</dbReference>
<dbReference type="Pfam" id="PF13439">
    <property type="entry name" value="Glyco_transf_4"/>
    <property type="match status" value="1"/>
</dbReference>
<dbReference type="eggNOG" id="arCOG01403">
    <property type="taxonomic scope" value="Archaea"/>
</dbReference>
<evidence type="ECO:0000259" key="1">
    <source>
        <dbReference type="Pfam" id="PF00534"/>
    </source>
</evidence>
<gene>
    <name evidence="3" type="ordered locus">TSIB_2021</name>
</gene>
<dbReference type="CDD" id="cd03798">
    <property type="entry name" value="GT4_WlbH-like"/>
    <property type="match status" value="1"/>
</dbReference>
<dbReference type="Gene3D" id="3.40.50.2000">
    <property type="entry name" value="Glycogen Phosphorylase B"/>
    <property type="match status" value="2"/>
</dbReference>
<evidence type="ECO:0000313" key="4">
    <source>
        <dbReference type="Proteomes" id="UP000009079"/>
    </source>
</evidence>